<feature type="binding site" evidence="4">
    <location>
        <position position="107"/>
    </location>
    <ligand>
        <name>Zn(2+)</name>
        <dbReference type="ChEBI" id="CHEBI:29105"/>
    </ligand>
</feature>
<dbReference type="NCBIfam" id="TIGR00357">
    <property type="entry name" value="peptide-methionine (R)-S-oxide reductase MsrB"/>
    <property type="match status" value="1"/>
</dbReference>
<dbReference type="Gene3D" id="2.170.150.20">
    <property type="entry name" value="Peptide methionine sulfoxide reductase"/>
    <property type="match status" value="1"/>
</dbReference>
<evidence type="ECO:0000256" key="4">
    <source>
        <dbReference type="HAMAP-Rule" id="MF_01400"/>
    </source>
</evidence>
<feature type="binding site" evidence="4">
    <location>
        <position position="55"/>
    </location>
    <ligand>
        <name>Zn(2+)</name>
        <dbReference type="ChEBI" id="CHEBI:29105"/>
    </ligand>
</feature>
<feature type="binding site" evidence="4">
    <location>
        <position position="104"/>
    </location>
    <ligand>
        <name>Zn(2+)</name>
        <dbReference type="ChEBI" id="CHEBI:29105"/>
    </ligand>
</feature>
<evidence type="ECO:0000256" key="2">
    <source>
        <dbReference type="ARBA" id="ARBA00023002"/>
    </source>
</evidence>
<feature type="domain" description="MsrB" evidence="5">
    <location>
        <begin position="16"/>
        <end position="138"/>
    </location>
</feature>
<feature type="binding site" evidence="4">
    <location>
        <position position="58"/>
    </location>
    <ligand>
        <name>Zn(2+)</name>
        <dbReference type="ChEBI" id="CHEBI:29105"/>
    </ligand>
</feature>
<comment type="caution">
    <text evidence="6">The sequence shown here is derived from an EMBL/GenBank/DDBJ whole genome shotgun (WGS) entry which is preliminary data.</text>
</comment>
<keyword evidence="2 4" id="KW-0560">Oxidoreductase</keyword>
<dbReference type="PROSITE" id="PS51790">
    <property type="entry name" value="MSRB"/>
    <property type="match status" value="1"/>
</dbReference>
<dbReference type="Pfam" id="PF01641">
    <property type="entry name" value="SelR"/>
    <property type="match status" value="1"/>
</dbReference>
<feature type="active site" description="Nucleophile" evidence="4">
    <location>
        <position position="127"/>
    </location>
</feature>
<dbReference type="InterPro" id="IPR002579">
    <property type="entry name" value="Met_Sox_Rdtase_MsrB_dom"/>
</dbReference>
<sequence length="139" mass="15626">MTKPINDPSYPVQKSDAEWRAELDTMQYQVARHAATERAFSGKYWDHWQSGQYNCVGCGTPLFEAETKFDAGCGWPSYWAPINSEVVERVVDQSHGMVRVEVRCQRCGSHLGHVFPDGPQPTGERFCINSAAIDFAPKT</sequence>
<proteinExistence type="inferred from homology"/>
<dbReference type="EC" id="1.8.4.12" evidence="4"/>
<organism evidence="6 7">
    <name type="scientific">Roseateles aquae</name>
    <dbReference type="NCBI Taxonomy" id="3077235"/>
    <lineage>
        <taxon>Bacteria</taxon>
        <taxon>Pseudomonadati</taxon>
        <taxon>Pseudomonadota</taxon>
        <taxon>Betaproteobacteria</taxon>
        <taxon>Burkholderiales</taxon>
        <taxon>Sphaerotilaceae</taxon>
        <taxon>Roseateles</taxon>
    </lineage>
</organism>
<keyword evidence="4" id="KW-0479">Metal-binding</keyword>
<dbReference type="EMBL" id="JAVXZY010000009">
    <property type="protein sequence ID" value="MDT9001513.1"/>
    <property type="molecule type" value="Genomic_DNA"/>
</dbReference>
<evidence type="ECO:0000313" key="6">
    <source>
        <dbReference type="EMBL" id="MDT9001513.1"/>
    </source>
</evidence>
<dbReference type="InterPro" id="IPR028427">
    <property type="entry name" value="Met_Sox_Rdtase_MsrB"/>
</dbReference>
<protein>
    <recommendedName>
        <fullName evidence="4">Peptide methionine sulfoxide reductase MsrB</fullName>
        <ecNumber evidence="4">1.8.4.12</ecNumber>
    </recommendedName>
    <alternativeName>
        <fullName evidence="4">Peptide-methionine (R)-S-oxide reductase</fullName>
    </alternativeName>
</protein>
<dbReference type="GO" id="GO:0033743">
    <property type="term" value="F:peptide-methionine (R)-S-oxide reductase activity"/>
    <property type="evidence" value="ECO:0007669"/>
    <property type="project" value="UniProtKB-EC"/>
</dbReference>
<gene>
    <name evidence="4 6" type="primary">msrB</name>
    <name evidence="6" type="ORF">RQP53_19715</name>
</gene>
<evidence type="ECO:0000259" key="5">
    <source>
        <dbReference type="PROSITE" id="PS51790"/>
    </source>
</evidence>
<name>A0ABU3PHF2_9BURK</name>
<evidence type="ECO:0000313" key="7">
    <source>
        <dbReference type="Proteomes" id="UP001246372"/>
    </source>
</evidence>
<dbReference type="InterPro" id="IPR011057">
    <property type="entry name" value="Mss4-like_sf"/>
</dbReference>
<keyword evidence="4" id="KW-0862">Zinc</keyword>
<accession>A0ABU3PHF2</accession>
<keyword evidence="7" id="KW-1185">Reference proteome</keyword>
<comment type="catalytic activity">
    <reaction evidence="3 4">
        <text>L-methionyl-[protein] + [thioredoxin]-disulfide + H2O = L-methionyl-(R)-S-oxide-[protein] + [thioredoxin]-dithiol</text>
        <dbReference type="Rhea" id="RHEA:24164"/>
        <dbReference type="Rhea" id="RHEA-COMP:10698"/>
        <dbReference type="Rhea" id="RHEA-COMP:10700"/>
        <dbReference type="Rhea" id="RHEA-COMP:12313"/>
        <dbReference type="Rhea" id="RHEA-COMP:12314"/>
        <dbReference type="ChEBI" id="CHEBI:15377"/>
        <dbReference type="ChEBI" id="CHEBI:16044"/>
        <dbReference type="ChEBI" id="CHEBI:29950"/>
        <dbReference type="ChEBI" id="CHEBI:45764"/>
        <dbReference type="ChEBI" id="CHEBI:50058"/>
        <dbReference type="EC" id="1.8.4.12"/>
    </reaction>
</comment>
<dbReference type="HAMAP" id="MF_01400">
    <property type="entry name" value="MsrB"/>
    <property type="match status" value="1"/>
</dbReference>
<comment type="similarity">
    <text evidence="1 4">Belongs to the MsrB Met sulfoxide reductase family.</text>
</comment>
<reference evidence="6" key="1">
    <citation type="submission" date="2023-09" db="EMBL/GenBank/DDBJ databases">
        <title>Paucibacter sp. APW11 Genome sequencing and assembly.</title>
        <authorList>
            <person name="Kim I."/>
        </authorList>
    </citation>
    <scope>NUCLEOTIDE SEQUENCE</scope>
    <source>
        <strain evidence="6">APW11</strain>
    </source>
</reference>
<dbReference type="RefSeq" id="WP_315652394.1">
    <property type="nucleotide sequence ID" value="NZ_JAVXZY010000009.1"/>
</dbReference>
<evidence type="ECO:0000256" key="1">
    <source>
        <dbReference type="ARBA" id="ARBA00007174"/>
    </source>
</evidence>
<dbReference type="PANTHER" id="PTHR10173">
    <property type="entry name" value="METHIONINE SULFOXIDE REDUCTASE"/>
    <property type="match status" value="1"/>
</dbReference>
<dbReference type="Proteomes" id="UP001246372">
    <property type="component" value="Unassembled WGS sequence"/>
</dbReference>
<dbReference type="SUPFAM" id="SSF51316">
    <property type="entry name" value="Mss4-like"/>
    <property type="match status" value="1"/>
</dbReference>
<evidence type="ECO:0000256" key="3">
    <source>
        <dbReference type="ARBA" id="ARBA00048488"/>
    </source>
</evidence>
<comment type="cofactor">
    <cofactor evidence="4">
        <name>Zn(2+)</name>
        <dbReference type="ChEBI" id="CHEBI:29105"/>
    </cofactor>
    <text evidence="4">Binds 1 zinc ion per subunit. The zinc ion is important for the structural integrity of the protein.</text>
</comment>
<dbReference type="PANTHER" id="PTHR10173:SF52">
    <property type="entry name" value="METHIONINE-R-SULFOXIDE REDUCTASE B1"/>
    <property type="match status" value="1"/>
</dbReference>